<keyword evidence="2" id="KW-1185">Reference proteome</keyword>
<accession>A0A347WIM8</accession>
<dbReference type="Proteomes" id="UP000263232">
    <property type="component" value="Chromosome"/>
</dbReference>
<organism evidence="1 2">
    <name type="scientific">Suicoccus acidiformans</name>
    <dbReference type="NCBI Taxonomy" id="2036206"/>
    <lineage>
        <taxon>Bacteria</taxon>
        <taxon>Bacillati</taxon>
        <taxon>Bacillota</taxon>
        <taxon>Bacilli</taxon>
        <taxon>Lactobacillales</taxon>
        <taxon>Aerococcaceae</taxon>
        <taxon>Suicoccus</taxon>
    </lineage>
</organism>
<dbReference type="RefSeq" id="WP_118989857.1">
    <property type="nucleotide sequence ID" value="NZ_CP023434.1"/>
</dbReference>
<reference evidence="1 2" key="1">
    <citation type="submission" date="2017-09" db="EMBL/GenBank/DDBJ databases">
        <title>Complete genome sequence of Oxytococcus suis strain ZY16052.</title>
        <authorList>
            <person name="Li F."/>
        </authorList>
    </citation>
    <scope>NUCLEOTIDE SEQUENCE [LARGE SCALE GENOMIC DNA]</scope>
    <source>
        <strain evidence="1 2">ZY16052</strain>
    </source>
</reference>
<gene>
    <name evidence="1" type="ORF">CL176_02225</name>
</gene>
<name>A0A347WIM8_9LACT</name>
<dbReference type="KEGG" id="abae:CL176_02225"/>
<evidence type="ECO:0000313" key="2">
    <source>
        <dbReference type="Proteomes" id="UP000263232"/>
    </source>
</evidence>
<dbReference type="OrthoDB" id="6960201at2"/>
<dbReference type="InterPro" id="IPR019650">
    <property type="entry name" value="DUF2513"/>
</dbReference>
<sequence>MRLDFDLVRELLLVIEDESDFNTFVIFDSSNGRDLEQNYTLNEVYYHIDYLSQANLITKPTWTSDNVIIKNLTPAGHKFIGEIRADTNWNKTKDIAKKVGVFTLDSLKEIATGVASAAIQSYFLP</sequence>
<evidence type="ECO:0008006" key="3">
    <source>
        <dbReference type="Google" id="ProtNLM"/>
    </source>
</evidence>
<protein>
    <recommendedName>
        <fullName evidence="3">DUF2513 domain-containing protein</fullName>
    </recommendedName>
</protein>
<dbReference type="AlphaFoldDB" id="A0A347WIM8"/>
<dbReference type="Pfam" id="PF10711">
    <property type="entry name" value="DUF2513"/>
    <property type="match status" value="1"/>
</dbReference>
<dbReference type="EMBL" id="CP023434">
    <property type="protein sequence ID" value="AXY24935.1"/>
    <property type="molecule type" value="Genomic_DNA"/>
</dbReference>
<proteinExistence type="predicted"/>
<evidence type="ECO:0000313" key="1">
    <source>
        <dbReference type="EMBL" id="AXY24935.1"/>
    </source>
</evidence>